<dbReference type="RefSeq" id="WP_107288801.1">
    <property type="nucleotide sequence ID" value="NZ_PYNF01000002.1"/>
</dbReference>
<sequence length="82" mass="9685">MKRAVVLQRLEPFKFQRDIELAIETLNESDSEDLTNDEIGSVWEWVSKALDHEFSDDENHPTWKLDLDLSQTYKRTNEGNFV</sequence>
<name>A0A2T3KMP4_9GAMM</name>
<reference evidence="1 2" key="1">
    <citation type="submission" date="2018-01" db="EMBL/GenBank/DDBJ databases">
        <title>Whole genome sequencing of Histamine producing bacteria.</title>
        <authorList>
            <person name="Butler K."/>
        </authorList>
    </citation>
    <scope>NUCLEOTIDE SEQUENCE [LARGE SCALE GENOMIC DNA]</scope>
    <source>
        <strain evidence="1 2">FS-7.2</strain>
    </source>
</reference>
<evidence type="ECO:0000313" key="1">
    <source>
        <dbReference type="EMBL" id="PSV01073.1"/>
    </source>
</evidence>
<comment type="caution">
    <text evidence="1">The sequence shown here is derived from an EMBL/GenBank/DDBJ whole genome shotgun (WGS) entry which is preliminary data.</text>
</comment>
<evidence type="ECO:0000313" key="2">
    <source>
        <dbReference type="Proteomes" id="UP000241426"/>
    </source>
</evidence>
<dbReference type="EMBL" id="PYNF01000002">
    <property type="protein sequence ID" value="PSV01073.1"/>
    <property type="molecule type" value="Genomic_DNA"/>
</dbReference>
<dbReference type="AlphaFoldDB" id="A0A2T3KMP4"/>
<dbReference type="Proteomes" id="UP000241426">
    <property type="component" value="Unassembled WGS sequence"/>
</dbReference>
<protein>
    <submittedName>
        <fullName evidence="1">Uncharacterized protein</fullName>
    </submittedName>
</protein>
<organism evidence="1 2">
    <name type="scientific">Photobacterium kishitanii</name>
    <dbReference type="NCBI Taxonomy" id="318456"/>
    <lineage>
        <taxon>Bacteria</taxon>
        <taxon>Pseudomonadati</taxon>
        <taxon>Pseudomonadota</taxon>
        <taxon>Gammaproteobacteria</taxon>
        <taxon>Vibrionales</taxon>
        <taxon>Vibrionaceae</taxon>
        <taxon>Photobacterium</taxon>
    </lineage>
</organism>
<gene>
    <name evidence="1" type="ORF">C9J27_03380</name>
</gene>
<accession>A0A2T3KMP4</accession>
<proteinExistence type="predicted"/>